<sequence length="161" mass="18518">MVVDNVWAQRCGVQARGGWENWVHVGMLALSFDRNGVRQAFIIAWVVYTDVEERFPRMLVWTAGLLFAKMTMHLMLAHICEEPLQLMRKTYLPMFAAAAYLTYSTAVEGLLPGDEMHGWLLYGLAAVAVWAYVHFCYHVIRECCEVLDVYCLRIKPKDKAK</sequence>
<keyword evidence="3 4" id="KW-0472">Membrane</keyword>
<evidence type="ECO:0000256" key="3">
    <source>
        <dbReference type="ARBA" id="ARBA00023136"/>
    </source>
</evidence>
<dbReference type="PANTHER" id="PTHR10414">
    <property type="entry name" value="ETHANOLAMINEPHOSPHOTRANSFERASE"/>
    <property type="match status" value="1"/>
</dbReference>
<dbReference type="Proteomes" id="UP001190700">
    <property type="component" value="Unassembled WGS sequence"/>
</dbReference>
<comment type="subcellular location">
    <subcellularLocation>
        <location evidence="1">Membrane</location>
    </subcellularLocation>
</comment>
<dbReference type="EMBL" id="LGRX02012024">
    <property type="protein sequence ID" value="KAK3268090.1"/>
    <property type="molecule type" value="Genomic_DNA"/>
</dbReference>
<evidence type="ECO:0000313" key="6">
    <source>
        <dbReference type="Proteomes" id="UP001190700"/>
    </source>
</evidence>
<evidence type="ECO:0000256" key="2">
    <source>
        <dbReference type="ARBA" id="ARBA00010441"/>
    </source>
</evidence>
<evidence type="ECO:0000256" key="4">
    <source>
        <dbReference type="SAM" id="Phobius"/>
    </source>
</evidence>
<protein>
    <submittedName>
        <fullName evidence="5">Uncharacterized protein</fullName>
    </submittedName>
</protein>
<dbReference type="GO" id="GO:0016020">
    <property type="term" value="C:membrane"/>
    <property type="evidence" value="ECO:0007669"/>
    <property type="project" value="UniProtKB-SubCell"/>
</dbReference>
<feature type="transmembrane region" description="Helical" evidence="4">
    <location>
        <begin position="91"/>
        <end position="107"/>
    </location>
</feature>
<comment type="caution">
    <text evidence="5">The sequence shown here is derived from an EMBL/GenBank/DDBJ whole genome shotgun (WGS) entry which is preliminary data.</text>
</comment>
<dbReference type="AlphaFoldDB" id="A0AAE0FYB4"/>
<evidence type="ECO:0000256" key="1">
    <source>
        <dbReference type="ARBA" id="ARBA00004370"/>
    </source>
</evidence>
<organism evidence="5 6">
    <name type="scientific">Cymbomonas tetramitiformis</name>
    <dbReference type="NCBI Taxonomy" id="36881"/>
    <lineage>
        <taxon>Eukaryota</taxon>
        <taxon>Viridiplantae</taxon>
        <taxon>Chlorophyta</taxon>
        <taxon>Pyramimonadophyceae</taxon>
        <taxon>Pyramimonadales</taxon>
        <taxon>Pyramimonadaceae</taxon>
        <taxon>Cymbomonas</taxon>
    </lineage>
</organism>
<keyword evidence="6" id="KW-1185">Reference proteome</keyword>
<keyword evidence="4" id="KW-0812">Transmembrane</keyword>
<dbReference type="PANTHER" id="PTHR10414:SF37">
    <property type="entry name" value="BB IN A BOXCAR, ISOFORM C"/>
    <property type="match status" value="1"/>
</dbReference>
<accession>A0AAE0FYB4</accession>
<dbReference type="InterPro" id="IPR014472">
    <property type="entry name" value="CHOPT"/>
</dbReference>
<feature type="transmembrane region" description="Helical" evidence="4">
    <location>
        <begin position="119"/>
        <end position="140"/>
    </location>
</feature>
<keyword evidence="4" id="KW-1133">Transmembrane helix</keyword>
<evidence type="ECO:0000313" key="5">
    <source>
        <dbReference type="EMBL" id="KAK3268090.1"/>
    </source>
</evidence>
<proteinExistence type="inferred from homology"/>
<dbReference type="GO" id="GO:0008610">
    <property type="term" value="P:lipid biosynthetic process"/>
    <property type="evidence" value="ECO:0007669"/>
    <property type="project" value="UniProtKB-ARBA"/>
</dbReference>
<reference evidence="5 6" key="1">
    <citation type="journal article" date="2015" name="Genome Biol. Evol.">
        <title>Comparative Genomics of a Bacterivorous Green Alga Reveals Evolutionary Causalities and Consequences of Phago-Mixotrophic Mode of Nutrition.</title>
        <authorList>
            <person name="Burns J.A."/>
            <person name="Paasch A."/>
            <person name="Narechania A."/>
            <person name="Kim E."/>
        </authorList>
    </citation>
    <scope>NUCLEOTIDE SEQUENCE [LARGE SCALE GENOMIC DNA]</scope>
    <source>
        <strain evidence="5 6">PLY_AMNH</strain>
    </source>
</reference>
<name>A0AAE0FYB4_9CHLO</name>
<gene>
    <name evidence="5" type="ORF">CYMTET_23388</name>
</gene>
<comment type="similarity">
    <text evidence="2">Belongs to the CDP-alcohol phosphatidyltransferase class-I family.</text>
</comment>